<dbReference type="STRING" id="56193.YP76_20125"/>
<proteinExistence type="predicted"/>
<reference evidence="3 4" key="1">
    <citation type="submission" date="2015-04" db="EMBL/GenBank/DDBJ databases">
        <title>Genome sequence of aromatic hydrocarbons-degrading Sphingobium chungbukense DJ77.</title>
        <authorList>
            <person name="Kim Y.-C."/>
            <person name="Chae J.-C."/>
        </authorList>
    </citation>
    <scope>NUCLEOTIDE SEQUENCE [LARGE SCALE GENOMIC DNA]</scope>
    <source>
        <strain evidence="3 4">DJ77</strain>
    </source>
</reference>
<dbReference type="AlphaFoldDB" id="A0A0M3AKE9"/>
<evidence type="ECO:0000313" key="4">
    <source>
        <dbReference type="Proteomes" id="UP000033874"/>
    </source>
</evidence>
<comment type="caution">
    <text evidence="3">The sequence shown here is derived from an EMBL/GenBank/DDBJ whole genome shotgun (WGS) entry which is preliminary data.</text>
</comment>
<name>A0A0M3AKE9_9SPHN</name>
<accession>A0A0M3AKE9</accession>
<evidence type="ECO:0000259" key="2">
    <source>
        <dbReference type="Pfam" id="PF10686"/>
    </source>
</evidence>
<dbReference type="EMBL" id="LBIC01000010">
    <property type="protein sequence ID" value="KKW90315.1"/>
    <property type="molecule type" value="Genomic_DNA"/>
</dbReference>
<dbReference type="Proteomes" id="UP000033874">
    <property type="component" value="Unassembled WGS sequence"/>
</dbReference>
<dbReference type="InterPro" id="IPR019627">
    <property type="entry name" value="YAcAr"/>
</dbReference>
<dbReference type="Pfam" id="PF10686">
    <property type="entry name" value="YAcAr"/>
    <property type="match status" value="1"/>
</dbReference>
<evidence type="ECO:0000313" key="3">
    <source>
        <dbReference type="EMBL" id="KKW90315.1"/>
    </source>
</evidence>
<gene>
    <name evidence="3" type="ORF">YP76_20125</name>
</gene>
<evidence type="ECO:0000256" key="1">
    <source>
        <dbReference type="SAM" id="MobiDB-lite"/>
    </source>
</evidence>
<feature type="region of interest" description="Disordered" evidence="1">
    <location>
        <begin position="320"/>
        <end position="339"/>
    </location>
</feature>
<sequence length="359" mass="40407">MSKKFANFADLASFIASETDNHDRSSTYEHAFIEYDERAKLSPVDEAEQLDMPDPEQARAAVQMIIQTIFDVLRDTRMAPYASQLSWGFVNSFHVVAKRINDQEDDAAKELGELARHFDPSEIYAVQLEEAQLLCKTLEGCRKALECMRDHAGEVHRAETGRPYSPTRGSRVSQGVTASMIDARNYMAERIRERREQLAPTGPVVVFSGGQQWEDHELLWRGLDSIKARIPEMILVTTAQTKGCDAIAQAWAAARGVKVILYRLNRTYGNRAPFIRNDEMLKLKPVEAVVCEGSGIQMNLAQKLRQAGVPLHVVKADHQTKVQRAPARTNGPKSRDEFDPWTQADYYEAMVNGGGGRRR</sequence>
<feature type="domain" description="YspA cpYpsA-related SLOG" evidence="2">
    <location>
        <begin position="203"/>
        <end position="266"/>
    </location>
</feature>
<organism evidence="3 4">
    <name type="scientific">Sphingobium chungbukense</name>
    <dbReference type="NCBI Taxonomy" id="56193"/>
    <lineage>
        <taxon>Bacteria</taxon>
        <taxon>Pseudomonadati</taxon>
        <taxon>Pseudomonadota</taxon>
        <taxon>Alphaproteobacteria</taxon>
        <taxon>Sphingomonadales</taxon>
        <taxon>Sphingomonadaceae</taxon>
        <taxon>Sphingobium</taxon>
    </lineage>
</organism>
<dbReference type="RefSeq" id="WP_046765401.1">
    <property type="nucleotide sequence ID" value="NZ_LBIC01000010.1"/>
</dbReference>
<dbReference type="PATRIC" id="fig|56193.3.peg.4230"/>
<protein>
    <recommendedName>
        <fullName evidence="2">YspA cpYpsA-related SLOG domain-containing protein</fullName>
    </recommendedName>
</protein>
<keyword evidence="4" id="KW-1185">Reference proteome</keyword>